<evidence type="ECO:0000313" key="1">
    <source>
        <dbReference type="EMBL" id="KAH8015895.1"/>
    </source>
</evidence>
<gene>
    <name evidence="1" type="ORF">K3G42_009944</name>
</gene>
<dbReference type="Proteomes" id="UP000827872">
    <property type="component" value="Linkage Group LG01"/>
</dbReference>
<sequence>MASVALERSCRSALPILLLCTLALLPVLTADRGMLVGGWRDRSVSDTDVQVAVAFAVEAYNRRSNSVFYCRALDVQKARSQCSSKLFKELVVELDQRRRCL</sequence>
<accession>A0ACB8G8V0</accession>
<organism evidence="1 2">
    <name type="scientific">Sphaerodactylus townsendi</name>
    <dbReference type="NCBI Taxonomy" id="933632"/>
    <lineage>
        <taxon>Eukaryota</taxon>
        <taxon>Metazoa</taxon>
        <taxon>Chordata</taxon>
        <taxon>Craniata</taxon>
        <taxon>Vertebrata</taxon>
        <taxon>Euteleostomi</taxon>
        <taxon>Lepidosauria</taxon>
        <taxon>Squamata</taxon>
        <taxon>Bifurcata</taxon>
        <taxon>Gekkota</taxon>
        <taxon>Sphaerodactylidae</taxon>
        <taxon>Sphaerodactylus</taxon>
    </lineage>
</organism>
<name>A0ACB8G8V0_9SAUR</name>
<proteinExistence type="predicted"/>
<evidence type="ECO:0000313" key="2">
    <source>
        <dbReference type="Proteomes" id="UP000827872"/>
    </source>
</evidence>
<dbReference type="EMBL" id="CM037614">
    <property type="protein sequence ID" value="KAH8015895.1"/>
    <property type="molecule type" value="Genomic_DNA"/>
</dbReference>
<comment type="caution">
    <text evidence="1">The sequence shown here is derived from an EMBL/GenBank/DDBJ whole genome shotgun (WGS) entry which is preliminary data.</text>
</comment>
<keyword evidence="2" id="KW-1185">Reference proteome</keyword>
<reference evidence="1" key="1">
    <citation type="submission" date="2021-08" db="EMBL/GenBank/DDBJ databases">
        <title>The first chromosome-level gecko genome reveals the dynamic sex chromosomes of Neotropical dwarf geckos (Sphaerodactylidae: Sphaerodactylus).</title>
        <authorList>
            <person name="Pinto B.J."/>
            <person name="Keating S.E."/>
            <person name="Gamble T."/>
        </authorList>
    </citation>
    <scope>NUCLEOTIDE SEQUENCE</scope>
    <source>
        <strain evidence="1">TG3544</strain>
    </source>
</reference>
<protein>
    <submittedName>
        <fullName evidence="1">Uncharacterized protein</fullName>
    </submittedName>
</protein>